<gene>
    <name evidence="2" type="ORF">BDD41_3013</name>
</gene>
<evidence type="ECO:0000313" key="2">
    <source>
        <dbReference type="EMBL" id="REF70285.1"/>
    </source>
</evidence>
<accession>A0A3D9XIR0</accession>
<dbReference type="InterPro" id="IPR052164">
    <property type="entry name" value="Anthracycline_SecMetBiosynth"/>
</dbReference>
<comment type="caution">
    <text evidence="2">The sequence shown here is derived from an EMBL/GenBank/DDBJ whole genome shotgun (WGS) entry which is preliminary data.</text>
</comment>
<sequence length="107" mass="11570">MKIDYLEFSSPDLPATKAFFGQAFGWRFNDYGPDYQELADAGLAGGIAAGSPAPPLVILRTDDLEAALARVTEAGAAITRPIFAFPGGRRFQFREPGGTEMAIWSDR</sequence>
<dbReference type="AlphaFoldDB" id="A0A3D9XIR0"/>
<dbReference type="PANTHER" id="PTHR33993">
    <property type="entry name" value="GLYOXALASE-RELATED"/>
    <property type="match status" value="1"/>
</dbReference>
<protein>
    <recommendedName>
        <fullName evidence="1">VOC domain-containing protein</fullName>
    </recommendedName>
</protein>
<organism evidence="2 3">
    <name type="scientific">Paracoccus versutus</name>
    <name type="common">Thiobacillus versutus</name>
    <dbReference type="NCBI Taxonomy" id="34007"/>
    <lineage>
        <taxon>Bacteria</taxon>
        <taxon>Pseudomonadati</taxon>
        <taxon>Pseudomonadota</taxon>
        <taxon>Alphaproteobacteria</taxon>
        <taxon>Rhodobacterales</taxon>
        <taxon>Paracoccaceae</taxon>
        <taxon>Paracoccus</taxon>
    </lineage>
</organism>
<dbReference type="InterPro" id="IPR029068">
    <property type="entry name" value="Glyas_Bleomycin-R_OHBP_Dase"/>
</dbReference>
<evidence type="ECO:0000313" key="3">
    <source>
        <dbReference type="Proteomes" id="UP000256941"/>
    </source>
</evidence>
<evidence type="ECO:0000259" key="1">
    <source>
        <dbReference type="PROSITE" id="PS51819"/>
    </source>
</evidence>
<reference evidence="2 3" key="1">
    <citation type="submission" date="2018-08" db="EMBL/GenBank/DDBJ databases">
        <title>Genomic Encyclopedia of Archaeal and Bacterial Type Strains, Phase II (KMG-II): from individual species to whole genera.</title>
        <authorList>
            <person name="Goeker M."/>
        </authorList>
    </citation>
    <scope>NUCLEOTIDE SEQUENCE [LARGE SCALE GENOMIC DNA]</scope>
    <source>
        <strain evidence="2 3">DSM 17099</strain>
    </source>
</reference>
<dbReference type="Gene3D" id="3.10.180.10">
    <property type="entry name" value="2,3-Dihydroxybiphenyl 1,2-Dioxygenase, domain 1"/>
    <property type="match status" value="1"/>
</dbReference>
<dbReference type="Proteomes" id="UP000256941">
    <property type="component" value="Unassembled WGS sequence"/>
</dbReference>
<dbReference type="CDD" id="cd07247">
    <property type="entry name" value="SgaA_N_like"/>
    <property type="match status" value="1"/>
</dbReference>
<dbReference type="PANTHER" id="PTHR33993:SF1">
    <property type="entry name" value="GLYOXALASE FAMILY PROTEIN"/>
    <property type="match status" value="1"/>
</dbReference>
<dbReference type="InterPro" id="IPR004360">
    <property type="entry name" value="Glyas_Fos-R_dOase_dom"/>
</dbReference>
<dbReference type="PROSITE" id="PS51819">
    <property type="entry name" value="VOC"/>
    <property type="match status" value="1"/>
</dbReference>
<dbReference type="RefSeq" id="WP_116222248.1">
    <property type="nucleotide sequence ID" value="NZ_CP038197.1"/>
</dbReference>
<proteinExistence type="predicted"/>
<dbReference type="SUPFAM" id="SSF54593">
    <property type="entry name" value="Glyoxalase/Bleomycin resistance protein/Dihydroxybiphenyl dioxygenase"/>
    <property type="match status" value="1"/>
</dbReference>
<dbReference type="InterPro" id="IPR037523">
    <property type="entry name" value="VOC_core"/>
</dbReference>
<dbReference type="Pfam" id="PF00903">
    <property type="entry name" value="Glyoxalase"/>
    <property type="match status" value="1"/>
</dbReference>
<feature type="domain" description="VOC" evidence="1">
    <location>
        <begin position="2"/>
        <end position="106"/>
    </location>
</feature>
<dbReference type="EMBL" id="QTUJ01000002">
    <property type="protein sequence ID" value="REF70285.1"/>
    <property type="molecule type" value="Genomic_DNA"/>
</dbReference>
<name>A0A3D9XIR0_PARVE</name>